<reference evidence="1" key="1">
    <citation type="submission" date="2022-10" db="EMBL/GenBank/DDBJ databases">
        <title>De novo draft assembly of the Pseudomonas pretiosus genome isolated from the plants rhizorohere.</title>
        <authorList>
            <person name="Robas M."/>
            <person name="Fernandez V.M."/>
            <person name="Provanza A."/>
            <person name="Jimenez P.A."/>
        </authorList>
    </citation>
    <scope>NUCLEOTIDE SEQUENCE</scope>
    <source>
        <strain evidence="1">SAICEU11T</strain>
    </source>
</reference>
<accession>A0ABT3EYH4</accession>
<evidence type="ECO:0000313" key="2">
    <source>
        <dbReference type="Proteomes" id="UP001060566"/>
    </source>
</evidence>
<dbReference type="RefSeq" id="WP_264462789.1">
    <property type="nucleotide sequence ID" value="NZ_JAOXJG010000026.1"/>
</dbReference>
<dbReference type="Proteomes" id="UP001060566">
    <property type="component" value="Unassembled WGS sequence"/>
</dbReference>
<name>A0ABT3EYH4_9BACI</name>
<dbReference type="GeneID" id="301200746"/>
<dbReference type="EMBL" id="JAOXJG010000026">
    <property type="protein sequence ID" value="MCW1241885.1"/>
    <property type="molecule type" value="Genomic_DNA"/>
</dbReference>
<comment type="caution">
    <text evidence="1">The sequence shown here is derived from an EMBL/GenBank/DDBJ whole genome shotgun (WGS) entry which is preliminary data.</text>
</comment>
<protein>
    <submittedName>
        <fullName evidence="1">Uncharacterized protein</fullName>
    </submittedName>
</protein>
<evidence type="ECO:0000313" key="1">
    <source>
        <dbReference type="EMBL" id="MCW1241885.1"/>
    </source>
</evidence>
<sequence length="55" mass="6445">MKSKELEAKTFVITFKGDVSARRLEGALYHGLERNEETWRSFSIKEVVKDEKNDQ</sequence>
<proteinExistence type="predicted"/>
<keyword evidence="2" id="KW-1185">Reference proteome</keyword>
<organism evidence="1 2">
    <name type="scientific">Bacillus pretiosus</name>
    <dbReference type="NCBI Taxonomy" id="2983392"/>
    <lineage>
        <taxon>Bacteria</taxon>
        <taxon>Bacillati</taxon>
        <taxon>Bacillota</taxon>
        <taxon>Bacilli</taxon>
        <taxon>Bacillales</taxon>
        <taxon>Bacillaceae</taxon>
        <taxon>Bacillus</taxon>
    </lineage>
</organism>
<gene>
    <name evidence="1" type="ORF">NGM45_22945</name>
</gene>